<dbReference type="HAMAP" id="MF_00434">
    <property type="entry name" value="Pterin_4_alpha"/>
    <property type="match status" value="1"/>
</dbReference>
<accession>A0A1G2NI06</accession>
<dbReference type="Pfam" id="PF01329">
    <property type="entry name" value="Pterin_4a"/>
    <property type="match status" value="1"/>
</dbReference>
<dbReference type="EMBL" id="MHRX01000002">
    <property type="protein sequence ID" value="OHA34972.1"/>
    <property type="molecule type" value="Genomic_DNA"/>
</dbReference>
<dbReference type="CDD" id="cd00913">
    <property type="entry name" value="PCD_DCoH_subfamily_a"/>
    <property type="match status" value="1"/>
</dbReference>
<dbReference type="Proteomes" id="UP000176221">
    <property type="component" value="Unassembled WGS sequence"/>
</dbReference>
<dbReference type="InterPro" id="IPR036428">
    <property type="entry name" value="PCD_sf"/>
</dbReference>
<dbReference type="AlphaFoldDB" id="A0A1G2NI06"/>
<dbReference type="NCBIfam" id="NF002017">
    <property type="entry name" value="PRK00823.1-2"/>
    <property type="match status" value="1"/>
</dbReference>
<protein>
    <recommendedName>
        <fullName evidence="4">Putative pterin-4-alpha-carbinolamine dehydratase</fullName>
        <shortName evidence="4">PHS</shortName>
        <ecNumber evidence="4">4.2.1.96</ecNumber>
    </recommendedName>
    <alternativeName>
        <fullName evidence="4">4-alpha-hydroxy-tetrahydropterin dehydratase</fullName>
    </alternativeName>
    <alternativeName>
        <fullName evidence="4">Pterin carbinolamine dehydratase</fullName>
        <shortName evidence="4">PCD</shortName>
    </alternativeName>
</protein>
<dbReference type="GO" id="GO:0008124">
    <property type="term" value="F:4-alpha-hydroxytetrahydrobiopterin dehydratase activity"/>
    <property type="evidence" value="ECO:0007669"/>
    <property type="project" value="UniProtKB-UniRule"/>
</dbReference>
<evidence type="ECO:0000256" key="2">
    <source>
        <dbReference type="ARBA" id="ARBA00006472"/>
    </source>
</evidence>
<dbReference type="PANTHER" id="PTHR12599:SF0">
    <property type="entry name" value="PTERIN-4-ALPHA-CARBINOLAMINE DEHYDRATASE"/>
    <property type="match status" value="1"/>
</dbReference>
<evidence type="ECO:0000313" key="6">
    <source>
        <dbReference type="Proteomes" id="UP000176221"/>
    </source>
</evidence>
<dbReference type="EC" id="4.2.1.96" evidence="4"/>
<evidence type="ECO:0000256" key="3">
    <source>
        <dbReference type="ARBA" id="ARBA00023239"/>
    </source>
</evidence>
<dbReference type="PANTHER" id="PTHR12599">
    <property type="entry name" value="PTERIN-4-ALPHA-CARBINOLAMINE DEHYDRATASE"/>
    <property type="match status" value="1"/>
</dbReference>
<evidence type="ECO:0000313" key="5">
    <source>
        <dbReference type="EMBL" id="OHA34972.1"/>
    </source>
</evidence>
<dbReference type="GO" id="GO:0006729">
    <property type="term" value="P:tetrahydrobiopterin biosynthetic process"/>
    <property type="evidence" value="ECO:0007669"/>
    <property type="project" value="InterPro"/>
</dbReference>
<gene>
    <name evidence="5" type="ORF">A2928_03280</name>
</gene>
<comment type="similarity">
    <text evidence="2 4">Belongs to the pterin-4-alpha-carbinolamine dehydratase family.</text>
</comment>
<organism evidence="5 6">
    <name type="scientific">Candidatus Taylorbacteria bacterium RIFCSPLOWO2_01_FULL_45_15b</name>
    <dbReference type="NCBI Taxonomy" id="1802319"/>
    <lineage>
        <taxon>Bacteria</taxon>
        <taxon>Candidatus Tayloriibacteriota</taxon>
    </lineage>
</organism>
<reference evidence="5 6" key="1">
    <citation type="journal article" date="2016" name="Nat. Commun.">
        <title>Thousands of microbial genomes shed light on interconnected biogeochemical processes in an aquifer system.</title>
        <authorList>
            <person name="Anantharaman K."/>
            <person name="Brown C.T."/>
            <person name="Hug L.A."/>
            <person name="Sharon I."/>
            <person name="Castelle C.J."/>
            <person name="Probst A.J."/>
            <person name="Thomas B.C."/>
            <person name="Singh A."/>
            <person name="Wilkins M.J."/>
            <person name="Karaoz U."/>
            <person name="Brodie E.L."/>
            <person name="Williams K.H."/>
            <person name="Hubbard S.S."/>
            <person name="Banfield J.F."/>
        </authorList>
    </citation>
    <scope>NUCLEOTIDE SEQUENCE [LARGE SCALE GENOMIC DNA]</scope>
</reference>
<keyword evidence="3 4" id="KW-0456">Lyase</keyword>
<evidence type="ECO:0000256" key="4">
    <source>
        <dbReference type="HAMAP-Rule" id="MF_00434"/>
    </source>
</evidence>
<dbReference type="STRING" id="1802319.A2928_03280"/>
<comment type="catalytic activity">
    <reaction evidence="1 4">
        <text>(4aS,6R)-4a-hydroxy-L-erythro-5,6,7,8-tetrahydrobiopterin = (6R)-L-erythro-6,7-dihydrobiopterin + H2O</text>
        <dbReference type="Rhea" id="RHEA:11920"/>
        <dbReference type="ChEBI" id="CHEBI:15377"/>
        <dbReference type="ChEBI" id="CHEBI:15642"/>
        <dbReference type="ChEBI" id="CHEBI:43120"/>
        <dbReference type="EC" id="4.2.1.96"/>
    </reaction>
</comment>
<name>A0A1G2NI06_9BACT</name>
<dbReference type="SUPFAM" id="SSF55248">
    <property type="entry name" value="PCD-like"/>
    <property type="match status" value="1"/>
</dbReference>
<proteinExistence type="inferred from homology"/>
<evidence type="ECO:0000256" key="1">
    <source>
        <dbReference type="ARBA" id="ARBA00001554"/>
    </source>
</evidence>
<sequence length="115" mass="13368">MSEELKKRDCIPCEKKTGRLDLAKIKPLKDAIDEAWALEGDYKISRQFTFLTFKHAISFVNEIADIAEFEGHHPDFHIHYNKITLDLWTHSVNGLTENDFIMAAKIDEVFRESVM</sequence>
<dbReference type="Gene3D" id="3.30.1360.20">
    <property type="entry name" value="Transcriptional coactivator/pterin dehydratase"/>
    <property type="match status" value="1"/>
</dbReference>
<dbReference type="InterPro" id="IPR001533">
    <property type="entry name" value="Pterin_deHydtase"/>
</dbReference>
<comment type="caution">
    <text evidence="5">The sequence shown here is derived from an EMBL/GenBank/DDBJ whole genome shotgun (WGS) entry which is preliminary data.</text>
</comment>